<organism evidence="3 4">
    <name type="scientific">Streptomyces lonarensis</name>
    <dbReference type="NCBI Taxonomy" id="700599"/>
    <lineage>
        <taxon>Bacteria</taxon>
        <taxon>Bacillati</taxon>
        <taxon>Actinomycetota</taxon>
        <taxon>Actinomycetes</taxon>
        <taxon>Kitasatosporales</taxon>
        <taxon>Streptomycetaceae</taxon>
        <taxon>Streptomyces</taxon>
    </lineage>
</organism>
<accession>A0A7X6D311</accession>
<keyword evidence="2" id="KW-0732">Signal</keyword>
<dbReference type="AlphaFoldDB" id="A0A7X6D311"/>
<reference evidence="3 4" key="1">
    <citation type="submission" date="2020-03" db="EMBL/GenBank/DDBJ databases">
        <title>Draft genome of Streptomyces sp. ventii, isolated from the Axial Seamount in the Pacific Ocean, and resequencing of the two type strains Streptomyces lonarensis strain NCL 716 and Streptomyces bohaiensis strain 11A07.</title>
        <authorList>
            <person name="Loughran R.M."/>
            <person name="Pfannmuller K.M."/>
            <person name="Wasson B.J."/>
            <person name="Deadmond M.C."/>
            <person name="Paddock B.E."/>
            <person name="Koyack M.J."/>
            <person name="Gallegos D.A."/>
            <person name="Mitchell E.A."/>
            <person name="Ushijima B."/>
            <person name="Saw J.H."/>
            <person name="Mcphail K.L."/>
            <person name="Videau P."/>
        </authorList>
    </citation>
    <scope>NUCLEOTIDE SEQUENCE [LARGE SCALE GENOMIC DNA]</scope>
    <source>
        <strain evidence="3 4">NCL716</strain>
    </source>
</reference>
<dbReference type="PROSITE" id="PS51257">
    <property type="entry name" value="PROKAR_LIPOPROTEIN"/>
    <property type="match status" value="1"/>
</dbReference>
<evidence type="ECO:0000313" key="3">
    <source>
        <dbReference type="EMBL" id="NJQ07267.1"/>
    </source>
</evidence>
<evidence type="ECO:0008006" key="5">
    <source>
        <dbReference type="Google" id="ProtNLM"/>
    </source>
</evidence>
<evidence type="ECO:0000256" key="2">
    <source>
        <dbReference type="SAM" id="SignalP"/>
    </source>
</evidence>
<keyword evidence="4" id="KW-1185">Reference proteome</keyword>
<sequence length="198" mass="20133">MRSKVLVPMLAATALTIAACGGDSSGDDSPPPAADSGADDGAATGGAGDDGAGEDGAATGGAPGGEERQPGDLPDENVFLERAEQIAEEWPDAQPADNFSSPVLWAIEGVVEADPEDTALTVVVGHGDCDADWGSWVHETDDLVVLGGWSVEDPAAEVCNEMLAVDEVEIELEQELGDRTLVDAMTAEEPTPMAASGS</sequence>
<protein>
    <recommendedName>
        <fullName evidence="5">Lipoprotein</fullName>
    </recommendedName>
</protein>
<proteinExistence type="predicted"/>
<comment type="caution">
    <text evidence="3">The sequence shown here is derived from an EMBL/GenBank/DDBJ whole genome shotgun (WGS) entry which is preliminary data.</text>
</comment>
<feature type="region of interest" description="Disordered" evidence="1">
    <location>
        <begin position="19"/>
        <end position="75"/>
    </location>
</feature>
<dbReference type="RefSeq" id="WP_167972118.1">
    <property type="nucleotide sequence ID" value="NZ_BHZG01000173.1"/>
</dbReference>
<feature type="signal peptide" evidence="2">
    <location>
        <begin position="1"/>
        <end position="19"/>
    </location>
</feature>
<evidence type="ECO:0000313" key="4">
    <source>
        <dbReference type="Proteomes" id="UP000578686"/>
    </source>
</evidence>
<gene>
    <name evidence="3" type="ORF">HCN56_17155</name>
</gene>
<dbReference type="Proteomes" id="UP000578686">
    <property type="component" value="Unassembled WGS sequence"/>
</dbReference>
<evidence type="ECO:0000256" key="1">
    <source>
        <dbReference type="SAM" id="MobiDB-lite"/>
    </source>
</evidence>
<name>A0A7X6D311_9ACTN</name>
<dbReference type="EMBL" id="JAAVJD010000144">
    <property type="protein sequence ID" value="NJQ07267.1"/>
    <property type="molecule type" value="Genomic_DNA"/>
</dbReference>
<feature type="chain" id="PRO_5038949839" description="Lipoprotein" evidence="2">
    <location>
        <begin position="20"/>
        <end position="198"/>
    </location>
</feature>